<sequence length="1248" mass="138762">MVHAPAKVAAAAAIPLLTPYKMGQHELSHRVVLAPLTRCRSYGNVPQPHAAVYYSQRATRGGLLIAEATDISPTAQGYPETPGIYTQQQVEAWKPIVDAVHRKGSLFFLQIWHVGRVSTTDFQPNGQAPISSTDKQITPDDSGMVYSKPRRLRTDEIPQIVDDFRRAARNAIEAGFDGVEIHGAHGYLLEQFMKDSANDRTDEYGGSLENRCRFAVEVIDAVVAEVGAHRVGIRLSPFVDFMDCFDSDPVTLGSYMVQQLNKHPGFLYCHMVEPRMAIVEGRRKITHGLLPFRKQFNGTFIAAGGYDRKEGNKVVADGYADLVAYGRLFLANPDLPRRFEINAPLNKYDRSTFYTQDPVVGYTDYPFLEEIDEDVDQSIPDEIACAHTWQSRRPPTPINTTKHQPHWKQSNTQHNRAAAAAARNRAISRRTNKLLRAKMVHAPAKEASAAAAAIPLLTPYKMGQHELSHRVVLAPLTRCRSYGNVPQPHAAVYYSQRATRGGLLIAEATDISPTAQGYPETPGIYTQQQVEAWKPIVDAVHRKGSLFFLQIWHVGRVSTTDFQPNGQAPISSTDKQITPDDSGMVYSKPRRLRTDEIPQIVDDFRRAARNAIEAGFDGVEIHGAHGYLLEQFMKDSANDRTDEYGGSLENRCRFAVEVIDAVVAEVGAHRVGIRLSPFVDFMDCFDSDPVTLGSYMVQQLNKHPGFLYCHMVEPRMAIVEGRRKITHGLLPFRKQFNGTFIAAGGYDRKEGNKVVADGYADLVAYGRLFLANPDLPRRFEINAPLNKYDRSTFYTQDPVVGYTDYPFLEEIDEEFATALSYNISIPMLSSQLLSKAAQVYNVIEDEHIVQGGTKGQHIHPQTTRTVVFFPQPSSLLSLQTSMASSPPVLKCCCRFPVTVKTSRTDRNPGRRYLVCAREKSGYQSIPEEIACALQDKMVHAPAKEAIPLLTPHKMGQLELSHRVVLAPLTRCRSYGHVPQPHAAVYYSQRATNGGLLIAEATVISPTAQGYPDTPGIYTQQQIEAWKPIVDAVHRKGALFFLQIWHVGRVSTTDFQPNGQAPISSTDKQITPDDSGMVYSKPRRLRTDEIPQIVDDFRRAARNAIEAGFHGVEIHGAHGYLLEQFMKDSANDRTDEYGNKVVADGYADLVAYGRLFLANPDLPRRFEINAPLNKYDRFATVLSYSISIPMSSAELLSKVAQVYNVIEDEHIVQGSTSLSDDRRSVAGGDLRPVESGGGRRAAASGGARR</sequence>
<keyword evidence="8" id="KW-0521">NADP</keyword>
<feature type="compositionally biased region" description="Low complexity" evidence="12">
    <location>
        <begin position="1239"/>
        <end position="1248"/>
    </location>
</feature>
<evidence type="ECO:0000256" key="9">
    <source>
        <dbReference type="ARBA" id="ARBA00023002"/>
    </source>
</evidence>
<feature type="domain" description="NADH:flavin oxidoreductase/NADH oxidase N-terminal" evidence="13">
    <location>
        <begin position="456"/>
        <end position="785"/>
    </location>
</feature>
<evidence type="ECO:0000256" key="6">
    <source>
        <dbReference type="ARBA" id="ARBA00022767"/>
    </source>
</evidence>
<dbReference type="EnsemblPlants" id="ONIVA06G08520.1">
    <property type="protein sequence ID" value="ONIVA06G08520.1"/>
    <property type="gene ID" value="ONIVA06G08520"/>
</dbReference>
<evidence type="ECO:0000256" key="7">
    <source>
        <dbReference type="ARBA" id="ARBA00022832"/>
    </source>
</evidence>
<evidence type="ECO:0000256" key="8">
    <source>
        <dbReference type="ARBA" id="ARBA00022857"/>
    </source>
</evidence>
<dbReference type="Pfam" id="PF00724">
    <property type="entry name" value="Oxidored_FMN"/>
    <property type="match status" value="3"/>
</dbReference>
<keyword evidence="6" id="KW-0925">Oxylipin biosynthesis</keyword>
<reference evidence="14" key="2">
    <citation type="submission" date="2018-04" db="EMBL/GenBank/DDBJ databases">
        <title>OnivRS2 (Oryza nivara Reference Sequence Version 2).</title>
        <authorList>
            <person name="Zhang J."/>
            <person name="Kudrna D."/>
            <person name="Lee S."/>
            <person name="Talag J."/>
            <person name="Rajasekar S."/>
            <person name="Welchert J."/>
            <person name="Hsing Y.-I."/>
            <person name="Wing R.A."/>
        </authorList>
    </citation>
    <scope>NUCLEOTIDE SEQUENCE [LARGE SCALE GENOMIC DNA]</scope>
    <source>
        <strain evidence="14">SL10</strain>
    </source>
</reference>
<dbReference type="PANTHER" id="PTHR22893:SF44">
    <property type="entry name" value="12-OXOPHYTODIENOATE REDUCTASE 1"/>
    <property type="match status" value="1"/>
</dbReference>
<feature type="domain" description="NADH:flavin oxidoreductase/NADH oxidase N-terminal" evidence="13">
    <location>
        <begin position="948"/>
        <end position="1137"/>
    </location>
</feature>
<accession>A0A0E0HMP6</accession>
<keyword evidence="4" id="KW-0285">Flavoprotein</keyword>
<dbReference type="Gene3D" id="3.20.20.70">
    <property type="entry name" value="Aldolase class I"/>
    <property type="match status" value="4"/>
</dbReference>
<dbReference type="STRING" id="4536.A0A0E0HMP6"/>
<dbReference type="GO" id="GO:0016491">
    <property type="term" value="F:oxidoreductase activity"/>
    <property type="evidence" value="ECO:0007669"/>
    <property type="project" value="UniProtKB-KW"/>
</dbReference>
<dbReference type="Proteomes" id="UP000006591">
    <property type="component" value="Chromosome 6"/>
</dbReference>
<evidence type="ECO:0000256" key="4">
    <source>
        <dbReference type="ARBA" id="ARBA00022630"/>
    </source>
</evidence>
<dbReference type="InterPro" id="IPR001155">
    <property type="entry name" value="OxRdtase_FMN_N"/>
</dbReference>
<dbReference type="eggNOG" id="KOG0134">
    <property type="taxonomic scope" value="Eukaryota"/>
</dbReference>
<comment type="cofactor">
    <cofactor evidence="1">
        <name>FMN</name>
        <dbReference type="ChEBI" id="CHEBI:58210"/>
    </cofactor>
</comment>
<feature type="region of interest" description="Disordered" evidence="12">
    <location>
        <begin position="1215"/>
        <end position="1248"/>
    </location>
</feature>
<evidence type="ECO:0000256" key="2">
    <source>
        <dbReference type="ARBA" id="ARBA00005979"/>
    </source>
</evidence>
<evidence type="ECO:0000313" key="14">
    <source>
        <dbReference type="EnsemblPlants" id="ONIVA06G08520.1"/>
    </source>
</evidence>
<evidence type="ECO:0000256" key="1">
    <source>
        <dbReference type="ARBA" id="ARBA00001917"/>
    </source>
</evidence>
<keyword evidence="9" id="KW-0560">Oxidoreductase</keyword>
<evidence type="ECO:0000256" key="12">
    <source>
        <dbReference type="SAM" id="MobiDB-lite"/>
    </source>
</evidence>
<feature type="region of interest" description="Disordered" evidence="12">
    <location>
        <begin position="391"/>
        <end position="411"/>
    </location>
</feature>
<dbReference type="OMA" id="DEIACAH"/>
<dbReference type="InterPro" id="IPR045247">
    <property type="entry name" value="Oye-like"/>
</dbReference>
<keyword evidence="3" id="KW-0444">Lipid biosynthesis</keyword>
<protein>
    <recommendedName>
        <fullName evidence="13">NADH:flavin oxidoreductase/NADH oxidase N-terminal domain-containing protein</fullName>
    </recommendedName>
</protein>
<keyword evidence="10" id="KW-0443">Lipid metabolism</keyword>
<dbReference type="GO" id="GO:0010181">
    <property type="term" value="F:FMN binding"/>
    <property type="evidence" value="ECO:0007669"/>
    <property type="project" value="InterPro"/>
</dbReference>
<dbReference type="HOGENOM" id="CLU_266054_0_0_1"/>
<evidence type="ECO:0000256" key="3">
    <source>
        <dbReference type="ARBA" id="ARBA00022516"/>
    </source>
</evidence>
<dbReference type="AlphaFoldDB" id="A0A0E0HMP6"/>
<dbReference type="CDD" id="cd02933">
    <property type="entry name" value="OYE_like_FMN"/>
    <property type="match status" value="2"/>
</dbReference>
<dbReference type="PANTHER" id="PTHR22893">
    <property type="entry name" value="NADH OXIDOREDUCTASE-RELATED"/>
    <property type="match status" value="1"/>
</dbReference>
<evidence type="ECO:0000259" key="13">
    <source>
        <dbReference type="Pfam" id="PF00724"/>
    </source>
</evidence>
<keyword evidence="11" id="KW-0275">Fatty acid biosynthesis</keyword>
<evidence type="ECO:0000256" key="5">
    <source>
        <dbReference type="ARBA" id="ARBA00022643"/>
    </source>
</evidence>
<dbReference type="GO" id="GO:0009695">
    <property type="term" value="P:jasmonic acid biosynthetic process"/>
    <property type="evidence" value="ECO:0007669"/>
    <property type="project" value="TreeGrafter"/>
</dbReference>
<dbReference type="FunFam" id="3.20.20.70:FF:000073">
    <property type="entry name" value="12-oxophytodienoate reductase 3"/>
    <property type="match status" value="2"/>
</dbReference>
<dbReference type="Gramene" id="ONIVA06G08520.1">
    <property type="protein sequence ID" value="ONIVA06G08520.1"/>
    <property type="gene ID" value="ONIVA06G08520"/>
</dbReference>
<name>A0A0E0HMP6_ORYNI</name>
<evidence type="ECO:0000256" key="10">
    <source>
        <dbReference type="ARBA" id="ARBA00023098"/>
    </source>
</evidence>
<keyword evidence="15" id="KW-1185">Reference proteome</keyword>
<keyword evidence="5" id="KW-0288">FMN</keyword>
<dbReference type="InterPro" id="IPR013785">
    <property type="entry name" value="Aldolase_TIM"/>
</dbReference>
<evidence type="ECO:0000256" key="11">
    <source>
        <dbReference type="ARBA" id="ARBA00023160"/>
    </source>
</evidence>
<feature type="domain" description="NADH:flavin oxidoreductase/NADH oxidase N-terminal" evidence="13">
    <location>
        <begin position="16"/>
        <end position="345"/>
    </location>
</feature>
<organism evidence="14">
    <name type="scientific">Oryza nivara</name>
    <name type="common">Indian wild rice</name>
    <name type="synonym">Oryza sativa f. spontanea</name>
    <dbReference type="NCBI Taxonomy" id="4536"/>
    <lineage>
        <taxon>Eukaryota</taxon>
        <taxon>Viridiplantae</taxon>
        <taxon>Streptophyta</taxon>
        <taxon>Embryophyta</taxon>
        <taxon>Tracheophyta</taxon>
        <taxon>Spermatophyta</taxon>
        <taxon>Magnoliopsida</taxon>
        <taxon>Liliopsida</taxon>
        <taxon>Poales</taxon>
        <taxon>Poaceae</taxon>
        <taxon>BOP clade</taxon>
        <taxon>Oryzoideae</taxon>
        <taxon>Oryzeae</taxon>
        <taxon>Oryzinae</taxon>
        <taxon>Oryza</taxon>
    </lineage>
</organism>
<comment type="similarity">
    <text evidence="2">Belongs to the NADH:flavin oxidoreductase/NADH oxidase family.</text>
</comment>
<dbReference type="SUPFAM" id="SSF51395">
    <property type="entry name" value="FMN-linked oxidoreductases"/>
    <property type="match status" value="3"/>
</dbReference>
<evidence type="ECO:0000313" key="15">
    <source>
        <dbReference type="Proteomes" id="UP000006591"/>
    </source>
</evidence>
<keyword evidence="7" id="KW-0276">Fatty acid metabolism</keyword>
<dbReference type="GO" id="GO:0031408">
    <property type="term" value="P:oxylipin biosynthetic process"/>
    <property type="evidence" value="ECO:0007669"/>
    <property type="project" value="UniProtKB-KW"/>
</dbReference>
<reference evidence="14" key="1">
    <citation type="submission" date="2015-04" db="UniProtKB">
        <authorList>
            <consortium name="EnsemblPlants"/>
        </authorList>
    </citation>
    <scope>IDENTIFICATION</scope>
    <source>
        <strain evidence="14">SL10</strain>
    </source>
</reference>
<proteinExistence type="inferred from homology"/>